<evidence type="ECO:0000313" key="3">
    <source>
        <dbReference type="Proteomes" id="UP000626109"/>
    </source>
</evidence>
<evidence type="ECO:0000259" key="1">
    <source>
        <dbReference type="Pfam" id="PF13472"/>
    </source>
</evidence>
<dbReference type="PANTHER" id="PTHR30383:SF5">
    <property type="entry name" value="SGNH HYDROLASE-TYPE ESTERASE DOMAIN-CONTAINING PROTEIN"/>
    <property type="match status" value="1"/>
</dbReference>
<name>A0A813J7Q1_POLGL</name>
<dbReference type="InterPro" id="IPR013830">
    <property type="entry name" value="SGNH_hydro"/>
</dbReference>
<reference evidence="2" key="1">
    <citation type="submission" date="2021-02" db="EMBL/GenBank/DDBJ databases">
        <authorList>
            <person name="Dougan E. K."/>
            <person name="Rhodes N."/>
            <person name="Thang M."/>
            <person name="Chan C."/>
        </authorList>
    </citation>
    <scope>NUCLEOTIDE SEQUENCE</scope>
</reference>
<protein>
    <recommendedName>
        <fullName evidence="1">SGNH hydrolase-type esterase domain-containing protein</fullName>
    </recommendedName>
</protein>
<dbReference type="Proteomes" id="UP000626109">
    <property type="component" value="Unassembled WGS sequence"/>
</dbReference>
<dbReference type="CDD" id="cd00229">
    <property type="entry name" value="SGNH_hydrolase"/>
    <property type="match status" value="1"/>
</dbReference>
<dbReference type="EMBL" id="CAJNNW010021233">
    <property type="protein sequence ID" value="CAE8667631.1"/>
    <property type="molecule type" value="Genomic_DNA"/>
</dbReference>
<evidence type="ECO:0000313" key="2">
    <source>
        <dbReference type="EMBL" id="CAE8667631.1"/>
    </source>
</evidence>
<dbReference type="PANTHER" id="PTHR30383">
    <property type="entry name" value="THIOESTERASE 1/PROTEASE 1/LYSOPHOSPHOLIPASE L1"/>
    <property type="match status" value="1"/>
</dbReference>
<dbReference type="InterPro" id="IPR051532">
    <property type="entry name" value="Ester_Hydrolysis_Enzymes"/>
</dbReference>
<accession>A0A813J7Q1</accession>
<feature type="domain" description="SGNH hydrolase-type esterase" evidence="1">
    <location>
        <begin position="126"/>
        <end position="316"/>
    </location>
</feature>
<dbReference type="SUPFAM" id="SSF52266">
    <property type="entry name" value="SGNH hydrolase"/>
    <property type="match status" value="1"/>
</dbReference>
<sequence length="332" mass="35196">MASASVSVGLSHQDFNGAATTALRVEYPSLNVMPRTCHGGRSYRRVLTPPCVGRAQVRFVRSLLEPSTFTAAPSMHKAAAPRPFEVSNKSDEAQLPLRSLAHMPHAFRSEPLDLCGPKLPVLSVLCYGDSLTAGFCDQGRLFEPYGRCLARTLGLELGLPCEVLVCGHSGLTAAQMADNLDALAIKDLGGQLGRGLRRSLGDTVGKPELVLIMAGTNDIGSGQKSQAIFKRIQELHSVCHSLGVPTVALAPPPYGCGKMRNSPFEAERLSLCKLLSAWASGTPGVKAFIEPGELVSAESPALWDSDGLHFSPAGSKQLGRLLASKLTSLSLL</sequence>
<proteinExistence type="predicted"/>
<dbReference type="Gene3D" id="3.40.50.1110">
    <property type="entry name" value="SGNH hydrolase"/>
    <property type="match status" value="1"/>
</dbReference>
<dbReference type="AlphaFoldDB" id="A0A813J7Q1"/>
<dbReference type="Pfam" id="PF13472">
    <property type="entry name" value="Lipase_GDSL_2"/>
    <property type="match status" value="1"/>
</dbReference>
<organism evidence="2 3">
    <name type="scientific">Polarella glacialis</name>
    <name type="common">Dinoflagellate</name>
    <dbReference type="NCBI Taxonomy" id="89957"/>
    <lineage>
        <taxon>Eukaryota</taxon>
        <taxon>Sar</taxon>
        <taxon>Alveolata</taxon>
        <taxon>Dinophyceae</taxon>
        <taxon>Suessiales</taxon>
        <taxon>Suessiaceae</taxon>
        <taxon>Polarella</taxon>
    </lineage>
</organism>
<comment type="caution">
    <text evidence="2">The sequence shown here is derived from an EMBL/GenBank/DDBJ whole genome shotgun (WGS) entry which is preliminary data.</text>
</comment>
<dbReference type="InterPro" id="IPR036514">
    <property type="entry name" value="SGNH_hydro_sf"/>
</dbReference>
<dbReference type="GO" id="GO:0004622">
    <property type="term" value="F:phosphatidylcholine lysophospholipase activity"/>
    <property type="evidence" value="ECO:0007669"/>
    <property type="project" value="TreeGrafter"/>
</dbReference>
<gene>
    <name evidence="2" type="ORF">PGLA2088_LOCUS16657</name>
</gene>